<dbReference type="SUPFAM" id="SSF56672">
    <property type="entry name" value="DNA/RNA polymerases"/>
    <property type="match status" value="1"/>
</dbReference>
<dbReference type="Proteomes" id="UP001164803">
    <property type="component" value="Chromosome"/>
</dbReference>
<dbReference type="Gene3D" id="2.40.10.10">
    <property type="entry name" value="Trypsin-like serine proteases"/>
    <property type="match status" value="2"/>
</dbReference>
<dbReference type="InterPro" id="IPR043128">
    <property type="entry name" value="Rev_trsase/Diguanyl_cyclase"/>
</dbReference>
<dbReference type="PANTHER" id="PTHR34047">
    <property type="entry name" value="NUCLEAR INTRON MATURASE 1, MITOCHONDRIAL-RELATED"/>
    <property type="match status" value="1"/>
</dbReference>
<protein>
    <recommendedName>
        <fullName evidence="1">RNA-directed DNA polymerase</fullName>
        <ecNumber evidence="1">2.7.7.49</ecNumber>
    </recommendedName>
</protein>
<proteinExistence type="inferred from homology"/>
<evidence type="ECO:0000313" key="12">
    <source>
        <dbReference type="EMBL" id="WAH38603.1"/>
    </source>
</evidence>
<keyword evidence="2" id="KW-0808">Transferase</keyword>
<keyword evidence="5" id="KW-0720">Serine protease</keyword>
<keyword evidence="5" id="KW-0378">Hydrolase</keyword>
<keyword evidence="13" id="KW-1185">Reference proteome</keyword>
<reference evidence="12" key="1">
    <citation type="submission" date="2022-08" db="EMBL/GenBank/DDBJ databases">
        <title>Alicyclobacillus dauci DSM2870, complete genome.</title>
        <authorList>
            <person name="Wang Q."/>
            <person name="Cai R."/>
            <person name="Wang Z."/>
        </authorList>
    </citation>
    <scope>NUCLEOTIDE SEQUENCE</scope>
    <source>
        <strain evidence="12">DSM 28700</strain>
    </source>
</reference>
<dbReference type="RefSeq" id="WP_268046189.1">
    <property type="nucleotide sequence ID" value="NZ_CP104064.1"/>
</dbReference>
<evidence type="ECO:0000256" key="5">
    <source>
        <dbReference type="ARBA" id="ARBA00022825"/>
    </source>
</evidence>
<evidence type="ECO:0000256" key="1">
    <source>
        <dbReference type="ARBA" id="ARBA00012493"/>
    </source>
</evidence>
<evidence type="ECO:0000256" key="7">
    <source>
        <dbReference type="ARBA" id="ARBA00022918"/>
    </source>
</evidence>
<comment type="similarity">
    <text evidence="9">Belongs to the bacterial reverse transcriptase family.</text>
</comment>
<dbReference type="PANTHER" id="PTHR34047:SF7">
    <property type="entry name" value="RNA-DIRECTED DNA POLYMERASE"/>
    <property type="match status" value="1"/>
</dbReference>
<evidence type="ECO:0000256" key="2">
    <source>
        <dbReference type="ARBA" id="ARBA00022679"/>
    </source>
</evidence>
<keyword evidence="8" id="KW-0051">Antiviral defense</keyword>
<dbReference type="InterPro" id="IPR043504">
    <property type="entry name" value="Peptidase_S1_PA_chymotrypsin"/>
</dbReference>
<keyword evidence="3" id="KW-0548">Nucleotidyltransferase</keyword>
<dbReference type="InterPro" id="IPR000477">
    <property type="entry name" value="RT_dom"/>
</dbReference>
<dbReference type="InterPro" id="IPR051083">
    <property type="entry name" value="GrpII_Intron_Splice-Mob/Def"/>
</dbReference>
<dbReference type="SUPFAM" id="SSF50494">
    <property type="entry name" value="Trypsin-like serine proteases"/>
    <property type="match status" value="1"/>
</dbReference>
<evidence type="ECO:0000259" key="11">
    <source>
        <dbReference type="PROSITE" id="PS50878"/>
    </source>
</evidence>
<evidence type="ECO:0000256" key="10">
    <source>
        <dbReference type="ARBA" id="ARBA00048173"/>
    </source>
</evidence>
<keyword evidence="6" id="KW-0460">Magnesium</keyword>
<keyword evidence="4" id="KW-0479">Metal-binding</keyword>
<gene>
    <name evidence="12" type="ORF">NZD86_09030</name>
</gene>
<evidence type="ECO:0000256" key="6">
    <source>
        <dbReference type="ARBA" id="ARBA00022842"/>
    </source>
</evidence>
<dbReference type="CDD" id="cd03487">
    <property type="entry name" value="RT_Bac_retron_II"/>
    <property type="match status" value="1"/>
</dbReference>
<evidence type="ECO:0000256" key="8">
    <source>
        <dbReference type="ARBA" id="ARBA00023118"/>
    </source>
</evidence>
<dbReference type="GO" id="GO:0003964">
    <property type="term" value="F:RNA-directed DNA polymerase activity"/>
    <property type="evidence" value="ECO:0007669"/>
    <property type="project" value="UniProtKB-KW"/>
</dbReference>
<evidence type="ECO:0000256" key="9">
    <source>
        <dbReference type="ARBA" id="ARBA00034120"/>
    </source>
</evidence>
<keyword evidence="7 12" id="KW-0695">RNA-directed DNA polymerase</keyword>
<dbReference type="InterPro" id="IPR009003">
    <property type="entry name" value="Peptidase_S1_PA"/>
</dbReference>
<feature type="domain" description="Reverse transcriptase" evidence="11">
    <location>
        <begin position="35"/>
        <end position="248"/>
    </location>
</feature>
<accession>A0ABY6Z6S8</accession>
<organism evidence="12 13">
    <name type="scientific">Alicyclobacillus dauci</name>
    <dbReference type="NCBI Taxonomy" id="1475485"/>
    <lineage>
        <taxon>Bacteria</taxon>
        <taxon>Bacillati</taxon>
        <taxon>Bacillota</taxon>
        <taxon>Bacilli</taxon>
        <taxon>Bacillales</taxon>
        <taxon>Alicyclobacillaceae</taxon>
        <taxon>Alicyclobacillus</taxon>
    </lineage>
</organism>
<dbReference type="InterPro" id="IPR000123">
    <property type="entry name" value="Reverse_transcriptase_msDNA"/>
</dbReference>
<dbReference type="EC" id="2.7.7.49" evidence="1"/>
<dbReference type="InterPro" id="IPR043502">
    <property type="entry name" value="DNA/RNA_pol_sf"/>
</dbReference>
<dbReference type="Gene3D" id="3.30.70.270">
    <property type="match status" value="1"/>
</dbReference>
<name>A0ABY6Z6S8_9BACL</name>
<evidence type="ECO:0000313" key="13">
    <source>
        <dbReference type="Proteomes" id="UP001164803"/>
    </source>
</evidence>
<sequence length="532" mass="60603">MNTELTTPADQLKNKFFSLQEPSDVADMLEVPYKVLMYIVYRKPLHLQYKRFEIKKRLGGERVITAPRSSIKILQQKLNYVLRLIYRPKACVHGYVNGRDIRSNARIHANKRWVYNVDLLNFFPSINFGRVRGMFMKYFDLPDACATVLAQICCYNNELPQGAPTSPIISNMICAVLDRDLMYLAKSSSCSYTRYADDIVFSTTKKNFPHHITSEIQRIVEQNGFSINPKKVRLSQYFQRQEVTGLTVNKFPNVRRQFIKEVRAVLNVWEKYGPEEAQQFYRTKYGIENRNPVNDFWNLENTMKGKINYIRMVRGESNSIYQKLADRYNKLVGSGFPVYNRSILEAVSPSLWVLESDEELEQGTGFMLNGVGLVTCAHVVKKDTVAYRTCDTSKKYSVKTSRIHPLRDFAILSIDYDDCIGLEPSFDEGIEIGKNIILVGYPNYQVGDTPYIQNGAITMERKVRSSGIEQKRFMISASIIYGNSGGPVLNESGKVIGIAVTGQPSLVTPSHSDRTEKHGVIPIGDILIPVPD</sequence>
<dbReference type="PRINTS" id="PR00866">
    <property type="entry name" value="RNADNAPOLMS"/>
</dbReference>
<dbReference type="Pfam" id="PF00078">
    <property type="entry name" value="RVT_1"/>
    <property type="match status" value="1"/>
</dbReference>
<dbReference type="Pfam" id="PF13365">
    <property type="entry name" value="Trypsin_2"/>
    <property type="match status" value="1"/>
</dbReference>
<comment type="catalytic activity">
    <reaction evidence="10">
        <text>DNA(n) + a 2'-deoxyribonucleoside 5'-triphosphate = DNA(n+1) + diphosphate</text>
        <dbReference type="Rhea" id="RHEA:22508"/>
        <dbReference type="Rhea" id="RHEA-COMP:17339"/>
        <dbReference type="Rhea" id="RHEA-COMP:17340"/>
        <dbReference type="ChEBI" id="CHEBI:33019"/>
        <dbReference type="ChEBI" id="CHEBI:61560"/>
        <dbReference type="ChEBI" id="CHEBI:173112"/>
        <dbReference type="EC" id="2.7.7.49"/>
    </reaction>
</comment>
<keyword evidence="5" id="KW-0645">Protease</keyword>
<dbReference type="EMBL" id="CP104064">
    <property type="protein sequence ID" value="WAH38603.1"/>
    <property type="molecule type" value="Genomic_DNA"/>
</dbReference>
<dbReference type="PROSITE" id="PS50878">
    <property type="entry name" value="RT_POL"/>
    <property type="match status" value="1"/>
</dbReference>
<evidence type="ECO:0000256" key="3">
    <source>
        <dbReference type="ARBA" id="ARBA00022695"/>
    </source>
</evidence>
<evidence type="ECO:0000256" key="4">
    <source>
        <dbReference type="ARBA" id="ARBA00022723"/>
    </source>
</evidence>